<dbReference type="AlphaFoldDB" id="A0AAV9V592"/>
<evidence type="ECO:0000313" key="3">
    <source>
        <dbReference type="Proteomes" id="UP001375240"/>
    </source>
</evidence>
<reference evidence="2 3" key="1">
    <citation type="submission" date="2019-10" db="EMBL/GenBank/DDBJ databases">
        <authorList>
            <person name="Palmer J.M."/>
        </authorList>
    </citation>
    <scope>NUCLEOTIDE SEQUENCE [LARGE SCALE GENOMIC DNA]</scope>
    <source>
        <strain evidence="2 3">TWF696</strain>
    </source>
</reference>
<evidence type="ECO:0000313" key="2">
    <source>
        <dbReference type="EMBL" id="KAK6354604.1"/>
    </source>
</evidence>
<sequence>MPCKGTLSPIEGLKDGATLTRENWNTLSRHRHKSENRYKQDHSPNIESGRPQLQVSSDLTRYTENIILIAWSKVDPEWSKSVDIAVHKITEEQVTGVERAAVGLLAFGVFEEEYNQRLDRMYADLDYLVE</sequence>
<dbReference type="Proteomes" id="UP001375240">
    <property type="component" value="Unassembled WGS sequence"/>
</dbReference>
<feature type="region of interest" description="Disordered" evidence="1">
    <location>
        <begin position="25"/>
        <end position="54"/>
    </location>
</feature>
<accession>A0AAV9V592</accession>
<gene>
    <name evidence="2" type="ORF">TWF696_003746</name>
</gene>
<protein>
    <submittedName>
        <fullName evidence="2">Uncharacterized protein</fullName>
    </submittedName>
</protein>
<keyword evidence="3" id="KW-1185">Reference proteome</keyword>
<proteinExistence type="predicted"/>
<organism evidence="2 3">
    <name type="scientific">Orbilia brochopaga</name>
    <dbReference type="NCBI Taxonomy" id="3140254"/>
    <lineage>
        <taxon>Eukaryota</taxon>
        <taxon>Fungi</taxon>
        <taxon>Dikarya</taxon>
        <taxon>Ascomycota</taxon>
        <taxon>Pezizomycotina</taxon>
        <taxon>Orbiliomycetes</taxon>
        <taxon>Orbiliales</taxon>
        <taxon>Orbiliaceae</taxon>
        <taxon>Orbilia</taxon>
    </lineage>
</organism>
<feature type="compositionally biased region" description="Basic and acidic residues" evidence="1">
    <location>
        <begin position="35"/>
        <end position="44"/>
    </location>
</feature>
<name>A0AAV9V592_9PEZI</name>
<comment type="caution">
    <text evidence="2">The sequence shown here is derived from an EMBL/GenBank/DDBJ whole genome shotgun (WGS) entry which is preliminary data.</text>
</comment>
<dbReference type="EMBL" id="JAVHNQ010000002">
    <property type="protein sequence ID" value="KAK6354604.1"/>
    <property type="molecule type" value="Genomic_DNA"/>
</dbReference>
<feature type="compositionally biased region" description="Polar residues" evidence="1">
    <location>
        <begin position="45"/>
        <end position="54"/>
    </location>
</feature>
<evidence type="ECO:0000256" key="1">
    <source>
        <dbReference type="SAM" id="MobiDB-lite"/>
    </source>
</evidence>